<evidence type="ECO:0000259" key="2">
    <source>
        <dbReference type="SMART" id="SM00899"/>
    </source>
</evidence>
<gene>
    <name evidence="3" type="ORF">D3Z33_13140</name>
</gene>
<dbReference type="InterPro" id="IPR008988">
    <property type="entry name" value="Transcriptional_repressor_C"/>
</dbReference>
<keyword evidence="1" id="KW-0408">Iron</keyword>
<organism evidence="3 4">
    <name type="scientific">Senegalia massiliensis</name>
    <dbReference type="NCBI Taxonomy" id="1720316"/>
    <lineage>
        <taxon>Bacteria</taxon>
        <taxon>Bacillati</taxon>
        <taxon>Bacillota</taxon>
        <taxon>Clostridia</taxon>
        <taxon>Eubacteriales</taxon>
        <taxon>Clostridiaceae</taxon>
        <taxon>Senegalia</taxon>
    </lineage>
</organism>
<protein>
    <submittedName>
        <fullName evidence="3">Ferrous iron transport protein A</fullName>
    </submittedName>
</protein>
<evidence type="ECO:0000256" key="1">
    <source>
        <dbReference type="ARBA" id="ARBA00023004"/>
    </source>
</evidence>
<evidence type="ECO:0000313" key="4">
    <source>
        <dbReference type="Proteomes" id="UP000467132"/>
    </source>
</evidence>
<evidence type="ECO:0000313" key="3">
    <source>
        <dbReference type="EMBL" id="NBI07799.1"/>
    </source>
</evidence>
<dbReference type="GO" id="GO:0046914">
    <property type="term" value="F:transition metal ion binding"/>
    <property type="evidence" value="ECO:0007669"/>
    <property type="project" value="InterPro"/>
</dbReference>
<feature type="domain" description="Ferrous iron transporter FeoA-like" evidence="2">
    <location>
        <begin position="1"/>
        <end position="71"/>
    </location>
</feature>
<dbReference type="SUPFAM" id="SSF50037">
    <property type="entry name" value="C-terminal domain of transcriptional repressors"/>
    <property type="match status" value="1"/>
</dbReference>
<accession>A0A845R1B8</accession>
<dbReference type="InterPro" id="IPR038157">
    <property type="entry name" value="FeoA_core_dom"/>
</dbReference>
<dbReference type="Proteomes" id="UP000467132">
    <property type="component" value="Unassembled WGS sequence"/>
</dbReference>
<dbReference type="OrthoDB" id="2111964at2"/>
<dbReference type="Pfam" id="PF04023">
    <property type="entry name" value="FeoA"/>
    <property type="match status" value="1"/>
</dbReference>
<dbReference type="SMART" id="SM00899">
    <property type="entry name" value="FeoA"/>
    <property type="match status" value="1"/>
</dbReference>
<dbReference type="EMBL" id="QXXA01000015">
    <property type="protein sequence ID" value="NBI07799.1"/>
    <property type="molecule type" value="Genomic_DNA"/>
</dbReference>
<name>A0A845R1B8_9CLOT</name>
<dbReference type="Gene3D" id="2.30.30.90">
    <property type="match status" value="1"/>
</dbReference>
<dbReference type="AlphaFoldDB" id="A0A845R1B8"/>
<keyword evidence="4" id="KW-1185">Reference proteome</keyword>
<dbReference type="InterPro" id="IPR007167">
    <property type="entry name" value="Fe-transptr_FeoA-like"/>
</dbReference>
<dbReference type="RefSeq" id="WP_160198268.1">
    <property type="nucleotide sequence ID" value="NZ_QXXA01000015.1"/>
</dbReference>
<proteinExistence type="predicted"/>
<sequence>MNLADVKRGDKFKIINIPDTLVKAKTLRFGISEGTTVECAEKIPGGPIIIKKNLQEIAIGRKLAKKITIDELTTKSAAYKAAIAR</sequence>
<reference evidence="3 4" key="1">
    <citation type="submission" date="2018-08" db="EMBL/GenBank/DDBJ databases">
        <title>Murine metabolic-syndrome-specific gut microbial biobank.</title>
        <authorList>
            <person name="Liu C."/>
        </authorList>
    </citation>
    <scope>NUCLEOTIDE SEQUENCE [LARGE SCALE GENOMIC DNA]</scope>
    <source>
        <strain evidence="3 4">583</strain>
    </source>
</reference>
<comment type="caution">
    <text evidence="3">The sequence shown here is derived from an EMBL/GenBank/DDBJ whole genome shotgun (WGS) entry which is preliminary data.</text>
</comment>